<protein>
    <submittedName>
        <fullName evidence="3">UspA domain-containing protein</fullName>
    </submittedName>
</protein>
<evidence type="ECO:0000259" key="2">
    <source>
        <dbReference type="Pfam" id="PF00582"/>
    </source>
</evidence>
<dbReference type="InterPro" id="IPR014729">
    <property type="entry name" value="Rossmann-like_a/b/a_fold"/>
</dbReference>
<dbReference type="Gene3D" id="3.40.50.620">
    <property type="entry name" value="HUPs"/>
    <property type="match status" value="1"/>
</dbReference>
<reference evidence="3 4" key="1">
    <citation type="journal article" date="2012" name="J. Bacteriol.">
        <title>Draft Genome Sequence of the Soil Bacterium Burkholderia terrae Strain BS001, Which Interacts with Fungal Surface Structures.</title>
        <authorList>
            <person name="Nazir R."/>
            <person name="Hansen M.A."/>
            <person name="Sorensen S."/>
            <person name="van Elsas J.D."/>
        </authorList>
    </citation>
    <scope>NUCLEOTIDE SEQUENCE [LARGE SCALE GENOMIC DNA]</scope>
    <source>
        <strain evidence="3 4">BS001</strain>
    </source>
</reference>
<dbReference type="Pfam" id="PF00582">
    <property type="entry name" value="Usp"/>
    <property type="match status" value="1"/>
</dbReference>
<dbReference type="InterPro" id="IPR006016">
    <property type="entry name" value="UspA"/>
</dbReference>
<evidence type="ECO:0000313" key="4">
    <source>
        <dbReference type="Proteomes" id="UP000004980"/>
    </source>
</evidence>
<dbReference type="EMBL" id="AKAU01000065">
    <property type="protein sequence ID" value="EIN01285.1"/>
    <property type="molecule type" value="Genomic_DNA"/>
</dbReference>
<dbReference type="GeneID" id="55534345"/>
<organism evidence="3 4">
    <name type="scientific">Paraburkholderia hospita</name>
    <dbReference type="NCBI Taxonomy" id="169430"/>
    <lineage>
        <taxon>Bacteria</taxon>
        <taxon>Pseudomonadati</taxon>
        <taxon>Pseudomonadota</taxon>
        <taxon>Betaproteobacteria</taxon>
        <taxon>Burkholderiales</taxon>
        <taxon>Burkholderiaceae</taxon>
        <taxon>Paraburkholderia</taxon>
    </lineage>
</organism>
<accession>A0ABN0FR81</accession>
<evidence type="ECO:0000256" key="1">
    <source>
        <dbReference type="ARBA" id="ARBA00008791"/>
    </source>
</evidence>
<comment type="similarity">
    <text evidence="1">Belongs to the universal stress protein A family.</text>
</comment>
<dbReference type="PANTHER" id="PTHR46268">
    <property type="entry name" value="STRESS RESPONSE PROTEIN NHAX"/>
    <property type="match status" value="1"/>
</dbReference>
<feature type="domain" description="UspA" evidence="2">
    <location>
        <begin position="42"/>
        <end position="186"/>
    </location>
</feature>
<proteinExistence type="inferred from homology"/>
<sequence>MKSFDTNRAWIKVANPEIRQAQDFRYVARRIADEANTGGYAMYRTILVAIDGSSSSRLALREAVRLAASTQGIVHAIHVVDHAPVFAYTDLDPVELVDAMRKSGRVLLADAEQACAAAHVTCHVELVEPATLSDDVASIVQRYAEQVHADLVVLGTHGRRGVRRLMLGSVAERFLRCSNCAVLLMRDDDSQERTPRD</sequence>
<dbReference type="InterPro" id="IPR006015">
    <property type="entry name" value="Universal_stress_UspA"/>
</dbReference>
<dbReference type="CDD" id="cd00293">
    <property type="entry name" value="USP-like"/>
    <property type="match status" value="1"/>
</dbReference>
<dbReference type="Proteomes" id="UP000004980">
    <property type="component" value="Unassembled WGS sequence"/>
</dbReference>
<keyword evidence="4" id="KW-1185">Reference proteome</keyword>
<dbReference type="RefSeq" id="WP_007580147.1">
    <property type="nucleotide sequence ID" value="NZ_AKAU01000065.1"/>
</dbReference>
<dbReference type="PRINTS" id="PR01438">
    <property type="entry name" value="UNVRSLSTRESS"/>
</dbReference>
<dbReference type="SUPFAM" id="SSF52402">
    <property type="entry name" value="Adenine nucleotide alpha hydrolases-like"/>
    <property type="match status" value="1"/>
</dbReference>
<gene>
    <name evidence="3" type="ORF">WQE_10254</name>
</gene>
<dbReference type="PANTHER" id="PTHR46268:SF6">
    <property type="entry name" value="UNIVERSAL STRESS PROTEIN UP12"/>
    <property type="match status" value="1"/>
</dbReference>
<comment type="caution">
    <text evidence="3">The sequence shown here is derived from an EMBL/GenBank/DDBJ whole genome shotgun (WGS) entry which is preliminary data.</text>
</comment>
<name>A0ABN0FR81_9BURK</name>
<evidence type="ECO:0000313" key="3">
    <source>
        <dbReference type="EMBL" id="EIN01285.1"/>
    </source>
</evidence>